<dbReference type="SUPFAM" id="SSF51430">
    <property type="entry name" value="NAD(P)-linked oxidoreductase"/>
    <property type="match status" value="1"/>
</dbReference>
<dbReference type="GO" id="GO:0005829">
    <property type="term" value="C:cytosol"/>
    <property type="evidence" value="ECO:0007669"/>
    <property type="project" value="TreeGrafter"/>
</dbReference>
<dbReference type="PRINTS" id="PR00069">
    <property type="entry name" value="ALDKETRDTASE"/>
</dbReference>
<keyword evidence="1" id="KW-0560">Oxidoreductase</keyword>
<dbReference type="EMBL" id="CP119075">
    <property type="protein sequence ID" value="WED65190.1"/>
    <property type="molecule type" value="Genomic_DNA"/>
</dbReference>
<dbReference type="AlphaFoldDB" id="A0AAE9ZU43"/>
<dbReference type="InterPro" id="IPR020471">
    <property type="entry name" value="AKR"/>
</dbReference>
<organism evidence="3 4">
    <name type="scientific">Synoicihabitans lomoniglobus</name>
    <dbReference type="NCBI Taxonomy" id="2909285"/>
    <lineage>
        <taxon>Bacteria</taxon>
        <taxon>Pseudomonadati</taxon>
        <taxon>Verrucomicrobiota</taxon>
        <taxon>Opitutia</taxon>
        <taxon>Opitutales</taxon>
        <taxon>Opitutaceae</taxon>
        <taxon>Synoicihabitans</taxon>
    </lineage>
</organism>
<dbReference type="GO" id="GO:0016491">
    <property type="term" value="F:oxidoreductase activity"/>
    <property type="evidence" value="ECO:0007669"/>
    <property type="project" value="UniProtKB-KW"/>
</dbReference>
<evidence type="ECO:0000313" key="4">
    <source>
        <dbReference type="Proteomes" id="UP001218638"/>
    </source>
</evidence>
<reference evidence="3" key="1">
    <citation type="submission" date="2023-03" db="EMBL/GenBank/DDBJ databases">
        <title>Lomoglobus Profundus gen. nov., sp. nov., a novel member of the phylum Verrucomicrobia, isolated from deep-marine sediment of South China Sea.</title>
        <authorList>
            <person name="Ahmad T."/>
            <person name="Ishaq S.E."/>
            <person name="Wang F."/>
        </authorList>
    </citation>
    <scope>NUCLEOTIDE SEQUENCE</scope>
    <source>
        <strain evidence="3">LMO-M01</strain>
    </source>
</reference>
<dbReference type="KEGG" id="slom:PXH66_22865"/>
<dbReference type="Pfam" id="PF00248">
    <property type="entry name" value="Aldo_ket_red"/>
    <property type="match status" value="1"/>
</dbReference>
<dbReference type="RefSeq" id="WP_330929578.1">
    <property type="nucleotide sequence ID" value="NZ_CP119075.1"/>
</dbReference>
<protein>
    <submittedName>
        <fullName evidence="3">Aldo/keto reductase</fullName>
    </submittedName>
</protein>
<dbReference type="PANTHER" id="PTHR43364">
    <property type="entry name" value="NADH-SPECIFIC METHYLGLYOXAL REDUCTASE-RELATED"/>
    <property type="match status" value="1"/>
</dbReference>
<keyword evidence="4" id="KW-1185">Reference proteome</keyword>
<evidence type="ECO:0000256" key="1">
    <source>
        <dbReference type="ARBA" id="ARBA00023002"/>
    </source>
</evidence>
<feature type="domain" description="NADP-dependent oxidoreductase" evidence="2">
    <location>
        <begin position="15"/>
        <end position="313"/>
    </location>
</feature>
<dbReference type="Gene3D" id="3.20.20.100">
    <property type="entry name" value="NADP-dependent oxidoreductase domain"/>
    <property type="match status" value="1"/>
</dbReference>
<gene>
    <name evidence="3" type="ORF">PXH66_22865</name>
</gene>
<evidence type="ECO:0000313" key="3">
    <source>
        <dbReference type="EMBL" id="WED65190.1"/>
    </source>
</evidence>
<dbReference type="InterPro" id="IPR036812">
    <property type="entry name" value="NAD(P)_OxRdtase_dom_sf"/>
</dbReference>
<sequence length="317" mass="34637">MKLRTLGSSDLHLTPLGFGAWAAGGPWKFGWGAQDDDASVAAIHRALELGINWIDTAAIYGLGHSEEVVARALAEWKGDRPYVFTKCSMVWDATGNVDYAYTEKSIRAEVEASLRRLKTDVIDLYQMHWPDDDMAGTLEGWAAMAKLKDEGKVRYIGASNFNVEEMTEAGEIAELTSLQPPYSLLARDVEADALPYCEANQIGVINYSPMGSGLFTGAMTRERLAGLAADDWRKNNPNFQEPKLTTHLAIADRLREVGARHGQSAGATAIAWCRRQNAITACIVGARAAEQVDGFIGAMDYTLTPADITYIESGRQD</sequence>
<dbReference type="Proteomes" id="UP001218638">
    <property type="component" value="Chromosome"/>
</dbReference>
<dbReference type="CDD" id="cd19102">
    <property type="entry name" value="AKR_unchar"/>
    <property type="match status" value="1"/>
</dbReference>
<dbReference type="InterPro" id="IPR023210">
    <property type="entry name" value="NADP_OxRdtase_dom"/>
</dbReference>
<dbReference type="PANTHER" id="PTHR43364:SF4">
    <property type="entry name" value="NAD(P)-LINKED OXIDOREDUCTASE SUPERFAMILY PROTEIN"/>
    <property type="match status" value="1"/>
</dbReference>
<evidence type="ECO:0000259" key="2">
    <source>
        <dbReference type="Pfam" id="PF00248"/>
    </source>
</evidence>
<dbReference type="InterPro" id="IPR050523">
    <property type="entry name" value="AKR_Detox_Biosynth"/>
</dbReference>
<proteinExistence type="predicted"/>
<name>A0AAE9ZU43_9BACT</name>
<accession>A0AAE9ZU43</accession>